<reference evidence="2" key="1">
    <citation type="submission" date="2011-10" db="EMBL/GenBank/DDBJ databases">
        <title>The Genome Sequence of Fusarium oxysporum HDV247.</title>
        <authorList>
            <consortium name="The Broad Institute Genome Sequencing Platform"/>
            <person name="Ma L.-J."/>
            <person name="Gale L.R."/>
            <person name="Schwartz D.C."/>
            <person name="Zhou S."/>
            <person name="Corby-Kistler H."/>
            <person name="Young S.K."/>
            <person name="Zeng Q."/>
            <person name="Gargeya S."/>
            <person name="Fitzgerald M."/>
            <person name="Haas B."/>
            <person name="Abouelleil A."/>
            <person name="Alvarado L."/>
            <person name="Arachchi H.M."/>
            <person name="Berlin A."/>
            <person name="Brown A."/>
            <person name="Chapman S.B."/>
            <person name="Chen Z."/>
            <person name="Dunbar C."/>
            <person name="Freedman E."/>
            <person name="Gearin G."/>
            <person name="Goldberg J."/>
            <person name="Griggs A."/>
            <person name="Gujja S."/>
            <person name="Heiman D."/>
            <person name="Howarth C."/>
            <person name="Larson L."/>
            <person name="Lui A."/>
            <person name="MacDonald P.J.P."/>
            <person name="Montmayeur A."/>
            <person name="Murphy C."/>
            <person name="Neiman D."/>
            <person name="Pearson M."/>
            <person name="Priest M."/>
            <person name="Roberts A."/>
            <person name="Saif S."/>
            <person name="Shea T."/>
            <person name="Shenoy N."/>
            <person name="Sisk P."/>
            <person name="Stolte C."/>
            <person name="Sykes S."/>
            <person name="Wortman J."/>
            <person name="Nusbaum C."/>
            <person name="Birren B."/>
        </authorList>
    </citation>
    <scope>NUCLEOTIDE SEQUENCE [LARGE SCALE GENOMIC DNA]</scope>
    <source>
        <strain evidence="2">HDV247</strain>
    </source>
</reference>
<proteinExistence type="predicted"/>
<dbReference type="EMBL" id="JH650968">
    <property type="protein sequence ID" value="EXA54744.1"/>
    <property type="molecule type" value="Genomic_DNA"/>
</dbReference>
<evidence type="ECO:0000256" key="1">
    <source>
        <dbReference type="SAM" id="MobiDB-lite"/>
    </source>
</evidence>
<feature type="region of interest" description="Disordered" evidence="1">
    <location>
        <begin position="1"/>
        <end position="24"/>
    </location>
</feature>
<protein>
    <submittedName>
        <fullName evidence="2">Uncharacterized protein</fullName>
    </submittedName>
</protein>
<dbReference type="Proteomes" id="UP000030751">
    <property type="component" value="Unassembled WGS sequence"/>
</dbReference>
<accession>W9QB20</accession>
<dbReference type="HOGENOM" id="CLU_3335657_0_0_1"/>
<organism evidence="2">
    <name type="scientific">Fusarium oxysporum f. sp. pisi HDV247</name>
    <dbReference type="NCBI Taxonomy" id="1080344"/>
    <lineage>
        <taxon>Eukaryota</taxon>
        <taxon>Fungi</taxon>
        <taxon>Dikarya</taxon>
        <taxon>Ascomycota</taxon>
        <taxon>Pezizomycotina</taxon>
        <taxon>Sordariomycetes</taxon>
        <taxon>Hypocreomycetidae</taxon>
        <taxon>Hypocreales</taxon>
        <taxon>Nectriaceae</taxon>
        <taxon>Fusarium</taxon>
        <taxon>Fusarium oxysporum species complex</taxon>
    </lineage>
</organism>
<dbReference type="AlphaFoldDB" id="W9QB20"/>
<evidence type="ECO:0000313" key="2">
    <source>
        <dbReference type="EMBL" id="EXA54744.1"/>
    </source>
</evidence>
<gene>
    <name evidence="2" type="ORF">FOVG_02152</name>
</gene>
<reference evidence="2" key="2">
    <citation type="submission" date="2012-05" db="EMBL/GenBank/DDBJ databases">
        <title>Annotation of the Genome Sequence of Fusarium oxysporum HDV247.</title>
        <authorList>
            <consortium name="The Broad Institute Genomics Platform"/>
            <person name="Ma L.-J."/>
            <person name="Corby-Kistler H."/>
            <person name="Broz K."/>
            <person name="Gale L.R."/>
            <person name="Jonkers W."/>
            <person name="O'Donnell K."/>
            <person name="Ploetz R."/>
            <person name="Steinberg C."/>
            <person name="Schwartz D.C."/>
            <person name="VanEtten H."/>
            <person name="Zhou S."/>
            <person name="Young S.K."/>
            <person name="Zeng Q."/>
            <person name="Gargeya S."/>
            <person name="Fitzgerald M."/>
            <person name="Abouelleil A."/>
            <person name="Alvarado L."/>
            <person name="Chapman S.B."/>
            <person name="Gainer-Dewar J."/>
            <person name="Goldberg J."/>
            <person name="Griggs A."/>
            <person name="Gujja S."/>
            <person name="Hansen M."/>
            <person name="Howarth C."/>
            <person name="Imamovic A."/>
            <person name="Ireland A."/>
            <person name="Larimer J."/>
            <person name="McCowan C."/>
            <person name="Murphy C."/>
            <person name="Pearson M."/>
            <person name="Poon T.W."/>
            <person name="Priest M."/>
            <person name="Roberts A."/>
            <person name="Saif S."/>
            <person name="Shea T."/>
            <person name="Sykes S."/>
            <person name="Wortman J."/>
            <person name="Nusbaum C."/>
            <person name="Birren B."/>
        </authorList>
    </citation>
    <scope>NUCLEOTIDE SEQUENCE</scope>
    <source>
        <strain evidence="2">HDV247</strain>
    </source>
</reference>
<sequence>MRDLSDRIAPGTPHASQCKIQVHKPEVNAQGSGLAAVL</sequence>
<name>W9QB20_FUSOX</name>